<proteinExistence type="inferred from homology"/>
<dbReference type="PRINTS" id="PR00411">
    <property type="entry name" value="PNDRDTASEI"/>
</dbReference>
<dbReference type="GO" id="GO:0003955">
    <property type="term" value="F:NAD(P)H dehydrogenase (quinone) activity"/>
    <property type="evidence" value="ECO:0007669"/>
    <property type="project" value="TreeGrafter"/>
</dbReference>
<dbReference type="Pfam" id="PF07992">
    <property type="entry name" value="Pyr_redox_2"/>
    <property type="match status" value="1"/>
</dbReference>
<feature type="active site" description="Proton acceptor" evidence="4">
    <location>
        <position position="445"/>
    </location>
</feature>
<keyword evidence="3 5" id="KW-0274">FAD</keyword>
<dbReference type="PIRSF" id="PIRSF000350">
    <property type="entry name" value="Mercury_reductase_MerA"/>
    <property type="match status" value="1"/>
</dbReference>
<protein>
    <submittedName>
        <fullName evidence="9">Dihydrolipoyl dehydrogenase</fullName>
        <ecNumber evidence="9">1.8.1.4</ecNumber>
    </submittedName>
</protein>
<feature type="domain" description="FAD/NAD(P)-binding" evidence="8">
    <location>
        <begin position="7"/>
        <end position="323"/>
    </location>
</feature>
<evidence type="ECO:0000256" key="4">
    <source>
        <dbReference type="PIRSR" id="PIRSR000350-2"/>
    </source>
</evidence>
<reference evidence="9 10" key="1">
    <citation type="submission" date="2018-12" db="EMBL/GenBank/DDBJ databases">
        <authorList>
            <person name="Yang E."/>
        </authorList>
    </citation>
    <scope>NUCLEOTIDE SEQUENCE [LARGE SCALE GENOMIC DNA]</scope>
    <source>
        <strain evidence="9 10">SOD</strain>
    </source>
</reference>
<dbReference type="InterPro" id="IPR036188">
    <property type="entry name" value="FAD/NAD-bd_sf"/>
</dbReference>
<evidence type="ECO:0000259" key="7">
    <source>
        <dbReference type="Pfam" id="PF02852"/>
    </source>
</evidence>
<evidence type="ECO:0000256" key="5">
    <source>
        <dbReference type="PIRSR" id="PIRSR000350-3"/>
    </source>
</evidence>
<dbReference type="InterPro" id="IPR023753">
    <property type="entry name" value="FAD/NAD-binding_dom"/>
</dbReference>
<evidence type="ECO:0000313" key="9">
    <source>
        <dbReference type="EMBL" id="RSZ58236.1"/>
    </source>
</evidence>
<comment type="similarity">
    <text evidence="1">Belongs to the class-I pyridine nucleotide-disulfide oxidoreductase family.</text>
</comment>
<dbReference type="GO" id="GO:0050660">
    <property type="term" value="F:flavin adenine dinucleotide binding"/>
    <property type="evidence" value="ECO:0007669"/>
    <property type="project" value="TreeGrafter"/>
</dbReference>
<dbReference type="SUPFAM" id="SSF51905">
    <property type="entry name" value="FAD/NAD(P)-binding domain"/>
    <property type="match status" value="1"/>
</dbReference>
<gene>
    <name evidence="9" type="ORF">EJB06_14845</name>
</gene>
<dbReference type="InterPro" id="IPR016156">
    <property type="entry name" value="FAD/NAD-linked_Rdtase_dimer_sf"/>
</dbReference>
<keyword evidence="2" id="KW-0285">Flavoprotein</keyword>
<feature type="binding site" evidence="5">
    <location>
        <position position="310"/>
    </location>
    <ligand>
        <name>FAD</name>
        <dbReference type="ChEBI" id="CHEBI:57692"/>
    </ligand>
</feature>
<dbReference type="InterPro" id="IPR001100">
    <property type="entry name" value="Pyr_nuc-diS_OxRdtase"/>
</dbReference>
<dbReference type="RefSeq" id="WP_126074809.1">
    <property type="nucleotide sequence ID" value="NZ_CP051166.1"/>
</dbReference>
<keyword evidence="10" id="KW-1185">Reference proteome</keyword>
<dbReference type="GO" id="GO:0004148">
    <property type="term" value="F:dihydrolipoyl dehydrogenase (NADH) activity"/>
    <property type="evidence" value="ECO:0007669"/>
    <property type="project" value="UniProtKB-EC"/>
</dbReference>
<accession>A0A430HL15</accession>
<dbReference type="Gene3D" id="3.30.390.30">
    <property type="match status" value="1"/>
</dbReference>
<evidence type="ECO:0000313" key="10">
    <source>
        <dbReference type="Proteomes" id="UP000278085"/>
    </source>
</evidence>
<dbReference type="EMBL" id="RXLQ01000007">
    <property type="protein sequence ID" value="RSZ58236.1"/>
    <property type="molecule type" value="Genomic_DNA"/>
</dbReference>
<feature type="binding site" evidence="5">
    <location>
        <begin position="178"/>
        <end position="185"/>
    </location>
    <ligand>
        <name>NAD(+)</name>
        <dbReference type="ChEBI" id="CHEBI:57540"/>
    </ligand>
</feature>
<dbReference type="NCBIfam" id="NF004939">
    <property type="entry name" value="PRK06292.1-1"/>
    <property type="match status" value="1"/>
</dbReference>
<dbReference type="PANTHER" id="PTHR43014">
    <property type="entry name" value="MERCURIC REDUCTASE"/>
    <property type="match status" value="1"/>
</dbReference>
<keyword evidence="9" id="KW-0560">Oxidoreductase</keyword>
<dbReference type="Pfam" id="PF02852">
    <property type="entry name" value="Pyr_redox_dim"/>
    <property type="match status" value="1"/>
</dbReference>
<feature type="domain" description="Pyridine nucleotide-disulphide oxidoreductase dimerisation" evidence="7">
    <location>
        <begin position="349"/>
        <end position="455"/>
    </location>
</feature>
<sequence>MNKLHVDVAIIGTGTAGLAAYRAARAQGKTAVVIESGPYGTTCARVGCMPSKLLIAASEAAHMLALAPAFGVHPGPVRIDGKAVMARVRSERDRFVGFVLESVDNIPDQDKLRGHARFTGPQSLQVDQHTAIEAARVVIASGSTPVMLPQLKDVGERVIVSDAVFDWTDLPASVAVIGTGVIGLELGQALHRLGVRVSVFARGGSVAQLSDPEVLHVAGKALGRELDLRFQQLIVGARQENEEVVLTTRDAAGAERTDRYAYVLVAAGRTPNVDRIGIEHAGLELDERGIPLFDASTMQCGTSHIFIAGDANNERPVLPEAADHGKIAGENAGRYPDVRPGLRRTPLTIAFTEPQIATLGETYRELCAQGKPKFAVGKVSFENQGRSRVMLQNHGMLRVYGEYGTGRFLGAEMIGPRAENLGHLLAWACQARLTVAQMLDMPFYHPVIEEGVRTALRDLALELEKGAPRASSAPDNTPGV</sequence>
<dbReference type="PANTHER" id="PTHR43014:SF4">
    <property type="entry name" value="PYRIDINE NUCLEOTIDE-DISULFIDE OXIDOREDUCTASE RCLA-RELATED"/>
    <property type="match status" value="1"/>
</dbReference>
<comment type="caution">
    <text evidence="9">The sequence shown here is derived from an EMBL/GenBank/DDBJ whole genome shotgun (WGS) entry which is preliminary data.</text>
</comment>
<keyword evidence="5" id="KW-0520">NAD</keyword>
<dbReference type="SUPFAM" id="SSF55424">
    <property type="entry name" value="FAD/NAD-linked reductases, dimerisation (C-terminal) domain"/>
    <property type="match status" value="1"/>
</dbReference>
<dbReference type="Gene3D" id="3.50.50.60">
    <property type="entry name" value="FAD/NAD(P)-binding domain"/>
    <property type="match status" value="2"/>
</dbReference>
<dbReference type="OrthoDB" id="178496at2"/>
<evidence type="ECO:0000256" key="1">
    <source>
        <dbReference type="ARBA" id="ARBA00007532"/>
    </source>
</evidence>
<evidence type="ECO:0000259" key="8">
    <source>
        <dbReference type="Pfam" id="PF07992"/>
    </source>
</evidence>
<dbReference type="PRINTS" id="PR00368">
    <property type="entry name" value="FADPNR"/>
</dbReference>
<evidence type="ECO:0000256" key="2">
    <source>
        <dbReference type="ARBA" id="ARBA00022630"/>
    </source>
</evidence>
<dbReference type="Proteomes" id="UP000278085">
    <property type="component" value="Unassembled WGS sequence"/>
</dbReference>
<dbReference type="AlphaFoldDB" id="A0A430HL15"/>
<feature type="disulfide bond" description="Redox-active" evidence="6">
    <location>
        <begin position="43"/>
        <end position="48"/>
    </location>
</feature>
<feature type="binding site" evidence="5">
    <location>
        <position position="52"/>
    </location>
    <ligand>
        <name>FAD</name>
        <dbReference type="ChEBI" id="CHEBI:57692"/>
    </ligand>
</feature>
<organism evidence="9 10">
    <name type="scientific">Massilia atriviolacea</name>
    <dbReference type="NCBI Taxonomy" id="2495579"/>
    <lineage>
        <taxon>Bacteria</taxon>
        <taxon>Pseudomonadati</taxon>
        <taxon>Pseudomonadota</taxon>
        <taxon>Betaproteobacteria</taxon>
        <taxon>Burkholderiales</taxon>
        <taxon>Oxalobacteraceae</taxon>
        <taxon>Telluria group</taxon>
        <taxon>Massilia</taxon>
    </lineage>
</organism>
<dbReference type="EC" id="1.8.1.4" evidence="9"/>
<dbReference type="InterPro" id="IPR004099">
    <property type="entry name" value="Pyr_nucl-diS_OxRdtase_dimer"/>
</dbReference>
<evidence type="ECO:0000256" key="3">
    <source>
        <dbReference type="ARBA" id="ARBA00022827"/>
    </source>
</evidence>
<evidence type="ECO:0000256" key="6">
    <source>
        <dbReference type="PIRSR" id="PIRSR000350-4"/>
    </source>
</evidence>
<name>A0A430HL15_9BURK</name>
<feature type="binding site" evidence="5">
    <location>
        <position position="268"/>
    </location>
    <ligand>
        <name>NAD(+)</name>
        <dbReference type="ChEBI" id="CHEBI:57540"/>
    </ligand>
</feature>
<comment type="cofactor">
    <cofactor evidence="5">
        <name>FAD</name>
        <dbReference type="ChEBI" id="CHEBI:57692"/>
    </cofactor>
    <text evidence="5">Binds 1 FAD per subunit.</text>
</comment>
<keyword evidence="5" id="KW-0547">Nucleotide-binding</keyword>